<feature type="region of interest" description="Disordered" evidence="8">
    <location>
        <begin position="1"/>
        <end position="58"/>
    </location>
</feature>
<dbReference type="PANTHER" id="PTHR24058">
    <property type="entry name" value="DUAL SPECIFICITY PROTEIN KINASE"/>
    <property type="match status" value="1"/>
</dbReference>
<dbReference type="STRING" id="52838.A0A4S8J3J7"/>
<gene>
    <name evidence="10" type="ORF">C4D60_Mb11t05980</name>
</gene>
<dbReference type="Pfam" id="PF00069">
    <property type="entry name" value="Pkinase"/>
    <property type="match status" value="2"/>
</dbReference>
<sequence length="913" mass="100902">MAKVDASKVVVVEDGSRDEPPPSSSSWNPLRKAFRPYVSPSQSSTASSTQSSSGSSSSSTTLRLVARLTKGLVETYQICNPTFKYSEALNPKRFLTNPSIGVLNDGYDNANSDLILHVNFELVNLERKRRYIVKDMLGQGTFGQVAKCWDLETNNYVAVKIIKNQPAYYRQAVVEVSILHMLNQKFDPDDKHHIVRILDYFVFQRHLCISFEMLGSNLVKPTEIKVIDFGSACMEGRTVYSYIQSRYYRSPEVLLGYPYTSSIDMWSFGCIVAELFLGLPLFPGASEYDLLKRMIQILGGQPPDNLLRDAKNTSKFFKHVGSIYRLEHEETSEEVTSAYRVLTEEEFEARESKRPSIGKNYFNHVKLEDIIANYPYRKNLPEEEIIKESLTRLALVDFLRGLVEFDPGKRWSPLQASGHPFVTGEPFRCPYKPPPESPRIVSSVNKYLPLNSPHFHKVPMSYGSSYGSLGSHGSYNDNTGLGSSYGSYGDINSVHAYNSPVGPCGFNMHVQVGGPFLGSSPDARHRSQLSHGTGFGVSPFGGLGPMSLGASPSQFTPPSSQMQISSASPGKYGPTSPVRGSVRGISLGKAAAVGQYNKRTWGYPTMCMQPYGSADHGPGFCGDGMSCSQPDAQFRGHGGSPHSAISSSSHSNWWQQMGGGNGLSSSLNSANQKSYPAPQAQNSFVVSSHSLEVPCDKPEGSSSLPDPADWDPNYSDESLLQEDNAEISSLNSEFANCVRLTDPSDEAVLTSGIGRYAHNQAHPSTKFLSSNQRTDGLRQTYSFAENYPSTSHDMRAGNARPPQFLQNFPSRFGQQSVHRYNYMNSTMHGERSHQYGQPAYSNYNRADSHSSANAMRKGWTFHGDDPTTDIPFKKGLWKDLRLSTISVCPELKISTWKFQFQLPCLACVACDSP</sequence>
<dbReference type="GO" id="GO:0005524">
    <property type="term" value="F:ATP binding"/>
    <property type="evidence" value="ECO:0007669"/>
    <property type="project" value="UniProtKB-UniRule"/>
</dbReference>
<dbReference type="Proteomes" id="UP000317650">
    <property type="component" value="Chromosome 11"/>
</dbReference>
<dbReference type="InterPro" id="IPR017441">
    <property type="entry name" value="Protein_kinase_ATP_BS"/>
</dbReference>
<feature type="domain" description="Protein kinase" evidence="9">
    <location>
        <begin position="1"/>
        <end position="422"/>
    </location>
</feature>
<dbReference type="SUPFAM" id="SSF56112">
    <property type="entry name" value="Protein kinase-like (PK-like)"/>
    <property type="match status" value="1"/>
</dbReference>
<feature type="region of interest" description="Disordered" evidence="8">
    <location>
        <begin position="692"/>
        <end position="716"/>
    </location>
</feature>
<proteinExistence type="inferred from homology"/>
<feature type="compositionally biased region" description="Low complexity" evidence="8">
    <location>
        <begin position="640"/>
        <end position="651"/>
    </location>
</feature>
<dbReference type="Gene3D" id="3.30.200.20">
    <property type="entry name" value="Phosphorylase Kinase, domain 1"/>
    <property type="match status" value="1"/>
</dbReference>
<comment type="caution">
    <text evidence="10">The sequence shown here is derived from an EMBL/GenBank/DDBJ whole genome shotgun (WGS) entry which is preliminary data.</text>
</comment>
<comment type="similarity">
    <text evidence="1">Belongs to the protein kinase superfamily. CMGC Ser/Thr protein kinase family. MNB/DYRK subfamily.</text>
</comment>
<evidence type="ECO:0000313" key="10">
    <source>
        <dbReference type="EMBL" id="THU55384.1"/>
    </source>
</evidence>
<feature type="region of interest" description="Disordered" evidence="8">
    <location>
        <begin position="547"/>
        <end position="579"/>
    </location>
</feature>
<dbReference type="GO" id="GO:0005737">
    <property type="term" value="C:cytoplasm"/>
    <property type="evidence" value="ECO:0007669"/>
    <property type="project" value="TreeGrafter"/>
</dbReference>
<dbReference type="AlphaFoldDB" id="A0A4S8J3J7"/>
<keyword evidence="6 7" id="KW-0067">ATP-binding</keyword>
<evidence type="ECO:0000256" key="5">
    <source>
        <dbReference type="ARBA" id="ARBA00022777"/>
    </source>
</evidence>
<keyword evidence="5" id="KW-0418">Kinase</keyword>
<feature type="compositionally biased region" description="Low complexity" evidence="8">
    <location>
        <begin position="39"/>
        <end position="58"/>
    </location>
</feature>
<protein>
    <recommendedName>
        <fullName evidence="9">Protein kinase domain-containing protein</fullName>
    </recommendedName>
</protein>
<evidence type="ECO:0000259" key="9">
    <source>
        <dbReference type="PROSITE" id="PS50011"/>
    </source>
</evidence>
<dbReference type="GO" id="GO:0004674">
    <property type="term" value="F:protein serine/threonine kinase activity"/>
    <property type="evidence" value="ECO:0007669"/>
    <property type="project" value="UniProtKB-KW"/>
</dbReference>
<dbReference type="InterPro" id="IPR000719">
    <property type="entry name" value="Prot_kinase_dom"/>
</dbReference>
<dbReference type="InterPro" id="IPR050494">
    <property type="entry name" value="Ser_Thr_dual-spec_kinase"/>
</dbReference>
<dbReference type="PANTHER" id="PTHR24058:SF17">
    <property type="entry name" value="HOMEODOMAIN INTERACTING PROTEIN KINASE, ISOFORM D"/>
    <property type="match status" value="1"/>
</dbReference>
<evidence type="ECO:0000256" key="4">
    <source>
        <dbReference type="ARBA" id="ARBA00022741"/>
    </source>
</evidence>
<evidence type="ECO:0000256" key="7">
    <source>
        <dbReference type="PROSITE-ProRule" id="PRU10141"/>
    </source>
</evidence>
<organism evidence="10 11">
    <name type="scientific">Musa balbisiana</name>
    <name type="common">Banana</name>
    <dbReference type="NCBI Taxonomy" id="52838"/>
    <lineage>
        <taxon>Eukaryota</taxon>
        <taxon>Viridiplantae</taxon>
        <taxon>Streptophyta</taxon>
        <taxon>Embryophyta</taxon>
        <taxon>Tracheophyta</taxon>
        <taxon>Spermatophyta</taxon>
        <taxon>Magnoliopsida</taxon>
        <taxon>Liliopsida</taxon>
        <taxon>Zingiberales</taxon>
        <taxon>Musaceae</taxon>
        <taxon>Musa</taxon>
    </lineage>
</organism>
<dbReference type="InterPro" id="IPR011009">
    <property type="entry name" value="Kinase-like_dom_sf"/>
</dbReference>
<dbReference type="GO" id="GO:0004713">
    <property type="term" value="F:protein tyrosine kinase activity"/>
    <property type="evidence" value="ECO:0007669"/>
    <property type="project" value="TreeGrafter"/>
</dbReference>
<evidence type="ECO:0000256" key="1">
    <source>
        <dbReference type="ARBA" id="ARBA00008867"/>
    </source>
</evidence>
<keyword evidence="2" id="KW-0723">Serine/threonine-protein kinase</keyword>
<accession>A0A4S8J3J7</accession>
<dbReference type="EMBL" id="PYDT01000007">
    <property type="protein sequence ID" value="THU55384.1"/>
    <property type="molecule type" value="Genomic_DNA"/>
</dbReference>
<reference evidence="10 11" key="1">
    <citation type="journal article" date="2019" name="Nat. Plants">
        <title>Genome sequencing of Musa balbisiana reveals subgenome evolution and function divergence in polyploid bananas.</title>
        <authorList>
            <person name="Yao X."/>
        </authorList>
    </citation>
    <scope>NUCLEOTIDE SEQUENCE [LARGE SCALE GENOMIC DNA]</scope>
    <source>
        <strain evidence="11">cv. DH-PKW</strain>
        <tissue evidence="10">Leaves</tissue>
    </source>
</reference>
<name>A0A4S8J3J7_MUSBA</name>
<dbReference type="FunFam" id="3.30.200.20:FF:000087">
    <property type="entry name" value="Dual specificity tyrosine-phosphorylation-regulated kinase 1A"/>
    <property type="match status" value="1"/>
</dbReference>
<evidence type="ECO:0000256" key="6">
    <source>
        <dbReference type="ARBA" id="ARBA00022840"/>
    </source>
</evidence>
<feature type="compositionally biased region" description="Polar residues" evidence="8">
    <location>
        <begin position="550"/>
        <end position="568"/>
    </location>
</feature>
<evidence type="ECO:0000313" key="11">
    <source>
        <dbReference type="Proteomes" id="UP000317650"/>
    </source>
</evidence>
<dbReference type="PROSITE" id="PS50011">
    <property type="entry name" value="PROTEIN_KINASE_DOM"/>
    <property type="match status" value="1"/>
</dbReference>
<keyword evidence="4 7" id="KW-0547">Nucleotide-binding</keyword>
<feature type="binding site" evidence="7">
    <location>
        <position position="160"/>
    </location>
    <ligand>
        <name>ATP</name>
        <dbReference type="ChEBI" id="CHEBI:30616"/>
    </ligand>
</feature>
<evidence type="ECO:0000256" key="2">
    <source>
        <dbReference type="ARBA" id="ARBA00022527"/>
    </source>
</evidence>
<dbReference type="Gene3D" id="1.10.510.10">
    <property type="entry name" value="Transferase(Phosphotransferase) domain 1"/>
    <property type="match status" value="1"/>
</dbReference>
<dbReference type="PROSITE" id="PS00107">
    <property type="entry name" value="PROTEIN_KINASE_ATP"/>
    <property type="match status" value="1"/>
</dbReference>
<evidence type="ECO:0000256" key="8">
    <source>
        <dbReference type="SAM" id="MobiDB-lite"/>
    </source>
</evidence>
<keyword evidence="11" id="KW-1185">Reference proteome</keyword>
<evidence type="ECO:0000256" key="3">
    <source>
        <dbReference type="ARBA" id="ARBA00022679"/>
    </source>
</evidence>
<keyword evidence="3" id="KW-0808">Transferase</keyword>
<feature type="region of interest" description="Disordered" evidence="8">
    <location>
        <begin position="632"/>
        <end position="657"/>
    </location>
</feature>